<sequence>MASVTPATPVAPVAKVRTRQQAMEALMALPELKAWSSRIEKSSGGALRSALVEYDPQPRLIKGKRYFQLSFVENGSDAARRWESFLVPETGDDILVDDAATDKTLTLAQWRAATKPMERAGAN</sequence>
<protein>
    <submittedName>
        <fullName evidence="1">Uncharacterized protein</fullName>
    </submittedName>
</protein>
<evidence type="ECO:0000313" key="1">
    <source>
        <dbReference type="EMBL" id="PIL39473.1"/>
    </source>
</evidence>
<comment type="caution">
    <text evidence="1">The sequence shown here is derived from an EMBL/GenBank/DDBJ whole genome shotgun (WGS) entry which is preliminary data.</text>
</comment>
<dbReference type="OrthoDB" id="8707779at2"/>
<accession>A0A2G8T0J1</accession>
<name>A0A2G8T0J1_9BURK</name>
<proteinExistence type="predicted"/>
<gene>
    <name evidence="1" type="ORF">CR103_12560</name>
</gene>
<organism evidence="1 2">
    <name type="scientific">Massilia psychrophila</name>
    <dbReference type="NCBI Taxonomy" id="1603353"/>
    <lineage>
        <taxon>Bacteria</taxon>
        <taxon>Pseudomonadati</taxon>
        <taxon>Pseudomonadota</taxon>
        <taxon>Betaproteobacteria</taxon>
        <taxon>Burkholderiales</taxon>
        <taxon>Oxalobacteraceae</taxon>
        <taxon>Telluria group</taxon>
        <taxon>Massilia</taxon>
    </lineage>
</organism>
<keyword evidence="2" id="KW-1185">Reference proteome</keyword>
<dbReference type="AlphaFoldDB" id="A0A2G8T0J1"/>
<dbReference type="Proteomes" id="UP000228593">
    <property type="component" value="Unassembled WGS sequence"/>
</dbReference>
<evidence type="ECO:0000313" key="2">
    <source>
        <dbReference type="Proteomes" id="UP000228593"/>
    </source>
</evidence>
<reference evidence="1 2" key="1">
    <citation type="submission" date="2017-10" db="EMBL/GenBank/DDBJ databases">
        <title>Massilia psychrophilum sp. nov., a novel purple-pigmented bacterium isolated from Tianshan glacier, Xinjiang Municipality, China.</title>
        <authorList>
            <person name="Wang H."/>
        </authorList>
    </citation>
    <scope>NUCLEOTIDE SEQUENCE [LARGE SCALE GENOMIC DNA]</scope>
    <source>
        <strain evidence="1 2">JCM 30813</strain>
    </source>
</reference>
<dbReference type="EMBL" id="PDOB01000018">
    <property type="protein sequence ID" value="PIL39473.1"/>
    <property type="molecule type" value="Genomic_DNA"/>
</dbReference>